<reference evidence="1 2" key="1">
    <citation type="submission" date="2022-10" db="EMBL/GenBank/DDBJ databases">
        <title>Defluviimonas sp. nov., isolated from ocean surface water.</title>
        <authorList>
            <person name="He W."/>
            <person name="Wang L."/>
            <person name="Zhang D.-F."/>
        </authorList>
    </citation>
    <scope>NUCLEOTIDE SEQUENCE [LARGE SCALE GENOMIC DNA]</scope>
    <source>
        <strain evidence="1 2">WL0075</strain>
    </source>
</reference>
<organism evidence="1 2">
    <name type="scientific">Albidovulum sediminicola</name>
    <dbReference type="NCBI Taxonomy" id="2984331"/>
    <lineage>
        <taxon>Bacteria</taxon>
        <taxon>Pseudomonadati</taxon>
        <taxon>Pseudomonadota</taxon>
        <taxon>Alphaproteobacteria</taxon>
        <taxon>Rhodobacterales</taxon>
        <taxon>Paracoccaceae</taxon>
        <taxon>Albidovulum</taxon>
    </lineage>
</organism>
<dbReference type="Proteomes" id="UP001652503">
    <property type="component" value="Unassembled WGS sequence"/>
</dbReference>
<sequence length="123" mass="13483">MLFVLAGCAVAGCYPTAESTEKFPVAAAATVNNVPGFGDCMMDGLNPMEGWMVNRRDVQQETRSDGIRIDTSVAAGNIQLTRTEMFSDGRVQIRIADYLNVALIDRDPEMAVFKNCVSRFGKR</sequence>
<name>A0ABT2Z1G5_9RHOB</name>
<comment type="caution">
    <text evidence="1">The sequence shown here is derived from an EMBL/GenBank/DDBJ whole genome shotgun (WGS) entry which is preliminary data.</text>
</comment>
<keyword evidence="2" id="KW-1185">Reference proteome</keyword>
<evidence type="ECO:0000313" key="2">
    <source>
        <dbReference type="Proteomes" id="UP001652503"/>
    </source>
</evidence>
<accession>A0ABT2Z1G5</accession>
<protein>
    <recommendedName>
        <fullName evidence="3">Lipoprotein</fullName>
    </recommendedName>
</protein>
<evidence type="ECO:0008006" key="3">
    <source>
        <dbReference type="Google" id="ProtNLM"/>
    </source>
</evidence>
<evidence type="ECO:0000313" key="1">
    <source>
        <dbReference type="EMBL" id="MCV2864847.1"/>
    </source>
</evidence>
<proteinExistence type="predicted"/>
<gene>
    <name evidence="1" type="ORF">OE647_08875</name>
</gene>
<dbReference type="EMBL" id="JAOWLA010000007">
    <property type="protein sequence ID" value="MCV2864847.1"/>
    <property type="molecule type" value="Genomic_DNA"/>
</dbReference>